<accession>A0A183PEN4</accession>
<feature type="compositionally biased region" description="Basic residues" evidence="1">
    <location>
        <begin position="13"/>
        <end position="24"/>
    </location>
</feature>
<name>A0A183PEN4_9TREM</name>
<reference evidence="2 3" key="1">
    <citation type="submission" date="2018-11" db="EMBL/GenBank/DDBJ databases">
        <authorList>
            <consortium name="Pathogen Informatics"/>
        </authorList>
    </citation>
    <scope>NUCLEOTIDE SEQUENCE [LARGE SCALE GENOMIC DNA]</scope>
    <source>
        <strain>Denwood</strain>
        <strain evidence="3">Zambia</strain>
    </source>
</reference>
<dbReference type="Proteomes" id="UP000269396">
    <property type="component" value="Unassembled WGS sequence"/>
</dbReference>
<feature type="compositionally biased region" description="Polar residues" evidence="1">
    <location>
        <begin position="1"/>
        <end position="12"/>
    </location>
</feature>
<protein>
    <submittedName>
        <fullName evidence="2">Uncharacterized protein</fullName>
    </submittedName>
</protein>
<feature type="region of interest" description="Disordered" evidence="1">
    <location>
        <begin position="1"/>
        <end position="24"/>
    </location>
</feature>
<gene>
    <name evidence="2" type="ORF">SMTD_LOCUS12820</name>
</gene>
<evidence type="ECO:0000313" key="3">
    <source>
        <dbReference type="Proteomes" id="UP000269396"/>
    </source>
</evidence>
<dbReference type="EMBL" id="UZAL01032844">
    <property type="protein sequence ID" value="VDP61956.1"/>
    <property type="molecule type" value="Genomic_DNA"/>
</dbReference>
<proteinExistence type="predicted"/>
<dbReference type="AlphaFoldDB" id="A0A183PEN4"/>
<keyword evidence="3" id="KW-1185">Reference proteome</keyword>
<feature type="non-terminal residue" evidence="2">
    <location>
        <position position="1"/>
    </location>
</feature>
<evidence type="ECO:0000313" key="2">
    <source>
        <dbReference type="EMBL" id="VDP61956.1"/>
    </source>
</evidence>
<organism evidence="2 3">
    <name type="scientific">Schistosoma mattheei</name>
    <dbReference type="NCBI Taxonomy" id="31246"/>
    <lineage>
        <taxon>Eukaryota</taxon>
        <taxon>Metazoa</taxon>
        <taxon>Spiralia</taxon>
        <taxon>Lophotrochozoa</taxon>
        <taxon>Platyhelminthes</taxon>
        <taxon>Trematoda</taxon>
        <taxon>Digenea</taxon>
        <taxon>Strigeidida</taxon>
        <taxon>Schistosomatoidea</taxon>
        <taxon>Schistosomatidae</taxon>
        <taxon>Schistosoma</taxon>
    </lineage>
</organism>
<sequence length="63" mass="7416">LRNPSVNNSSKLRSSHKRRGRKYSSRRFIRSIHWCLHLTQEPIALFKWSTKITGKCSCITTEI</sequence>
<evidence type="ECO:0000256" key="1">
    <source>
        <dbReference type="SAM" id="MobiDB-lite"/>
    </source>
</evidence>